<dbReference type="PANTHER" id="PTHR43250">
    <property type="entry name" value="EXODEOXYRIBONUCLEASE III"/>
    <property type="match status" value="1"/>
</dbReference>
<evidence type="ECO:0000256" key="4">
    <source>
        <dbReference type="ARBA" id="ARBA00022723"/>
    </source>
</evidence>
<keyword evidence="6" id="KW-0460">Magnesium</keyword>
<evidence type="ECO:0000256" key="3">
    <source>
        <dbReference type="ARBA" id="ARBA00007092"/>
    </source>
</evidence>
<dbReference type="InterPro" id="IPR004808">
    <property type="entry name" value="AP_endonuc_1"/>
</dbReference>
<keyword evidence="4" id="KW-0479">Metal-binding</keyword>
<evidence type="ECO:0000256" key="1">
    <source>
        <dbReference type="ARBA" id="ARBA00001936"/>
    </source>
</evidence>
<evidence type="ECO:0000256" key="2">
    <source>
        <dbReference type="ARBA" id="ARBA00001946"/>
    </source>
</evidence>
<reference evidence="9" key="1">
    <citation type="journal article" date="2019" name="Int. J. Syst. Evol. Microbiol.">
        <title>The Global Catalogue of Microorganisms (GCM) 10K type strain sequencing project: providing services to taxonomists for standard genome sequencing and annotation.</title>
        <authorList>
            <consortium name="The Broad Institute Genomics Platform"/>
            <consortium name="The Broad Institute Genome Sequencing Center for Infectious Disease"/>
            <person name="Wu L."/>
            <person name="Ma J."/>
        </authorList>
    </citation>
    <scope>NUCLEOTIDE SEQUENCE [LARGE SCALE GENOMIC DNA]</scope>
    <source>
        <strain evidence="9">CCUG 56029</strain>
    </source>
</reference>
<gene>
    <name evidence="8" type="primary">xth</name>
    <name evidence="8" type="ORF">ACFOZ9_03185</name>
</gene>
<dbReference type="Proteomes" id="UP001595998">
    <property type="component" value="Unassembled WGS sequence"/>
</dbReference>
<dbReference type="InterPro" id="IPR020847">
    <property type="entry name" value="AP_endonuclease_F1_BS"/>
</dbReference>
<evidence type="ECO:0000259" key="7">
    <source>
        <dbReference type="Pfam" id="PF03372"/>
    </source>
</evidence>
<dbReference type="EMBL" id="JBHSEH010000004">
    <property type="protein sequence ID" value="MFC4425202.1"/>
    <property type="molecule type" value="Genomic_DNA"/>
</dbReference>
<dbReference type="InterPro" id="IPR036691">
    <property type="entry name" value="Endo/exonu/phosph_ase_sf"/>
</dbReference>
<evidence type="ECO:0000256" key="6">
    <source>
        <dbReference type="ARBA" id="ARBA00022842"/>
    </source>
</evidence>
<dbReference type="CDD" id="cd09086">
    <property type="entry name" value="ExoIII-like_AP-endo"/>
    <property type="match status" value="1"/>
</dbReference>
<comment type="cofactor">
    <cofactor evidence="1">
        <name>Mn(2+)</name>
        <dbReference type="ChEBI" id="CHEBI:29035"/>
    </cofactor>
</comment>
<dbReference type="SUPFAM" id="SSF56219">
    <property type="entry name" value="DNase I-like"/>
    <property type="match status" value="1"/>
</dbReference>
<dbReference type="Pfam" id="PF03372">
    <property type="entry name" value="Exo_endo_phos"/>
    <property type="match status" value="1"/>
</dbReference>
<dbReference type="NCBIfam" id="TIGR00633">
    <property type="entry name" value="xth"/>
    <property type="match status" value="1"/>
</dbReference>
<dbReference type="RefSeq" id="WP_380036334.1">
    <property type="nucleotide sequence ID" value="NZ_JBHSEH010000004.1"/>
</dbReference>
<comment type="similarity">
    <text evidence="3">Belongs to the DNA repair enzymes AP/ExoA family.</text>
</comment>
<evidence type="ECO:0000313" key="8">
    <source>
        <dbReference type="EMBL" id="MFC4425202.1"/>
    </source>
</evidence>
<dbReference type="InterPro" id="IPR005135">
    <property type="entry name" value="Endo/exonuclease/phosphatase"/>
</dbReference>
<comment type="cofactor">
    <cofactor evidence="2">
        <name>Mg(2+)</name>
        <dbReference type="ChEBI" id="CHEBI:18420"/>
    </cofactor>
</comment>
<evidence type="ECO:0000256" key="5">
    <source>
        <dbReference type="ARBA" id="ARBA00022801"/>
    </source>
</evidence>
<dbReference type="InterPro" id="IPR020848">
    <property type="entry name" value="AP_endonuclease_F1_CS"/>
</dbReference>
<dbReference type="PANTHER" id="PTHR43250:SF2">
    <property type="entry name" value="EXODEOXYRIBONUCLEASE III"/>
    <property type="match status" value="1"/>
</dbReference>
<accession>A0ABV8XKG2</accession>
<evidence type="ECO:0000313" key="9">
    <source>
        <dbReference type="Proteomes" id="UP001595998"/>
    </source>
</evidence>
<dbReference type="GO" id="GO:0008311">
    <property type="term" value="F:double-stranded DNA 3'-5' DNA exonuclease activity"/>
    <property type="evidence" value="ECO:0007669"/>
    <property type="project" value="UniProtKB-EC"/>
</dbReference>
<dbReference type="PROSITE" id="PS51435">
    <property type="entry name" value="AP_NUCLEASE_F1_4"/>
    <property type="match status" value="1"/>
</dbReference>
<protein>
    <submittedName>
        <fullName evidence="8">Exodeoxyribonuclease III</fullName>
        <ecNumber evidence="8">3.1.11.2</ecNumber>
    </submittedName>
</protein>
<keyword evidence="5 8" id="KW-0378">Hydrolase</keyword>
<dbReference type="NCBIfam" id="TIGR00195">
    <property type="entry name" value="exoDNase_III"/>
    <property type="match status" value="1"/>
</dbReference>
<keyword evidence="9" id="KW-1185">Reference proteome</keyword>
<proteinExistence type="inferred from homology"/>
<comment type="caution">
    <text evidence="8">The sequence shown here is derived from an EMBL/GenBank/DDBJ whole genome shotgun (WGS) entry which is preliminary data.</text>
</comment>
<dbReference type="EC" id="3.1.11.2" evidence="8"/>
<feature type="domain" description="Endonuclease/exonuclease/phosphatase" evidence="7">
    <location>
        <begin position="4"/>
        <end position="246"/>
    </location>
</feature>
<dbReference type="Gene3D" id="3.60.10.10">
    <property type="entry name" value="Endonuclease/exonuclease/phosphatase"/>
    <property type="match status" value="1"/>
</dbReference>
<dbReference type="InterPro" id="IPR037493">
    <property type="entry name" value="ExoIII-like"/>
</dbReference>
<sequence length="255" mass="28527">MKLATWNVNSLNVRLPQVLTWLEVHQPDVLALQETKLEDHRFPVAELEACGYTAAYSGQKAYNGVALLSRLPLEDVQVGVPGLDDDQRRVLAATVGPVRVVCLYVPNGQAVGSEKYQYKLDWLRAVRVWLADELHRHSHLAVMGDFNVAPEDRDVHSPSRWAGQVLVSPPERAAFQALLEVGLQDAFRLFPQPERVFSWWNYGRLAFARNWGLRIDHVLVSSALAGPCRSCAVDPAPRAHERPSDHAPVLATFDL</sequence>
<dbReference type="PROSITE" id="PS00728">
    <property type="entry name" value="AP_NUCLEASE_F1_3"/>
    <property type="match status" value="1"/>
</dbReference>
<name>A0ABV8XKG2_9DEIO</name>
<dbReference type="PROSITE" id="PS00726">
    <property type="entry name" value="AP_NUCLEASE_F1_1"/>
    <property type="match status" value="1"/>
</dbReference>
<organism evidence="8 9">
    <name type="scientific">Deinococcus navajonensis</name>
    <dbReference type="NCBI Taxonomy" id="309884"/>
    <lineage>
        <taxon>Bacteria</taxon>
        <taxon>Thermotogati</taxon>
        <taxon>Deinococcota</taxon>
        <taxon>Deinococci</taxon>
        <taxon>Deinococcales</taxon>
        <taxon>Deinococcaceae</taxon>
        <taxon>Deinococcus</taxon>
    </lineage>
</organism>